<comment type="caution">
    <text evidence="1">The sequence shown here is derived from an EMBL/GenBank/DDBJ whole genome shotgun (WGS) entry which is preliminary data.</text>
</comment>
<sequence>MSKLLLISLGKLNGAVLEAAARDGRFPHIIVATRNVAQARMRANAARIGAALEGEYPRIDVVGFDFNAPDAADTLRKIQPDLMMAAPTFLPWWKLLGHANPKVRALPFAGWLACHLAPMLALRAAWEKSELHCPWVSATYPDVVNAVLHMTGQGPIVGIGNVSECLPKIRFLASQHANAPIAELAVKLVGSHALSNLFYREEAVKELPPFLLQVLWHGHDISLAVKDKLRSVKMPVVQDLEINRITASAALDVLAALLDAEPHALHAPAPNGLVGGYPVRISRKGVEIDLPPDWPLEHALGINASALVFDGISAIEKDGTVIYTEKCAVALKALLGEEWPRLAPAEAPALAAKLIAALD</sequence>
<evidence type="ECO:0008006" key="3">
    <source>
        <dbReference type="Google" id="ProtNLM"/>
    </source>
</evidence>
<keyword evidence="2" id="KW-1185">Reference proteome</keyword>
<evidence type="ECO:0000313" key="2">
    <source>
        <dbReference type="Proteomes" id="UP000295783"/>
    </source>
</evidence>
<dbReference type="RefSeq" id="WP_133614560.1">
    <property type="nucleotide sequence ID" value="NZ_SNYW01000011.1"/>
</dbReference>
<dbReference type="AlphaFoldDB" id="A0A4R6WPY5"/>
<protein>
    <recommendedName>
        <fullName evidence="3">Saccharopine dehydrogenase-like protein</fullName>
    </recommendedName>
</protein>
<name>A0A4R6WPY5_9PROT</name>
<dbReference type="EMBL" id="SNYW01000011">
    <property type="protein sequence ID" value="TDQ80577.1"/>
    <property type="molecule type" value="Genomic_DNA"/>
</dbReference>
<accession>A0A4R6WPY5</accession>
<organism evidence="1 2">
    <name type="scientific">Dongia mobilis</name>
    <dbReference type="NCBI Taxonomy" id="578943"/>
    <lineage>
        <taxon>Bacteria</taxon>
        <taxon>Pseudomonadati</taxon>
        <taxon>Pseudomonadota</taxon>
        <taxon>Alphaproteobacteria</taxon>
        <taxon>Rhodospirillales</taxon>
        <taxon>Dongiaceae</taxon>
        <taxon>Dongia</taxon>
    </lineage>
</organism>
<proteinExistence type="predicted"/>
<dbReference type="Proteomes" id="UP000295783">
    <property type="component" value="Unassembled WGS sequence"/>
</dbReference>
<evidence type="ECO:0000313" key="1">
    <source>
        <dbReference type="EMBL" id="TDQ80577.1"/>
    </source>
</evidence>
<reference evidence="1 2" key="1">
    <citation type="submission" date="2019-03" db="EMBL/GenBank/DDBJ databases">
        <title>Genomic Encyclopedia of Type Strains, Phase III (KMG-III): the genomes of soil and plant-associated and newly described type strains.</title>
        <authorList>
            <person name="Whitman W."/>
        </authorList>
    </citation>
    <scope>NUCLEOTIDE SEQUENCE [LARGE SCALE GENOMIC DNA]</scope>
    <source>
        <strain evidence="1 2">CGMCC 1.7660</strain>
    </source>
</reference>
<gene>
    <name evidence="1" type="ORF">A8950_3112</name>
</gene>
<dbReference type="OrthoDB" id="9033521at2"/>